<organism evidence="2 3">
    <name type="scientific">Trichogramma kaykai</name>
    <dbReference type="NCBI Taxonomy" id="54128"/>
    <lineage>
        <taxon>Eukaryota</taxon>
        <taxon>Metazoa</taxon>
        <taxon>Ecdysozoa</taxon>
        <taxon>Arthropoda</taxon>
        <taxon>Hexapoda</taxon>
        <taxon>Insecta</taxon>
        <taxon>Pterygota</taxon>
        <taxon>Neoptera</taxon>
        <taxon>Endopterygota</taxon>
        <taxon>Hymenoptera</taxon>
        <taxon>Apocrita</taxon>
        <taxon>Proctotrupomorpha</taxon>
        <taxon>Chalcidoidea</taxon>
        <taxon>Trichogrammatidae</taxon>
        <taxon>Trichogramma</taxon>
    </lineage>
</organism>
<reference evidence="2 3" key="1">
    <citation type="journal article" date="2024" name="bioRxiv">
        <title>A reference genome for Trichogramma kaykai: A tiny desert-dwelling parasitoid wasp with competing sex-ratio distorters.</title>
        <authorList>
            <person name="Culotta J."/>
            <person name="Lindsey A.R."/>
        </authorList>
    </citation>
    <scope>NUCLEOTIDE SEQUENCE [LARGE SCALE GENOMIC DNA]</scope>
    <source>
        <strain evidence="2 3">KSX58</strain>
    </source>
</reference>
<evidence type="ECO:0000313" key="3">
    <source>
        <dbReference type="Proteomes" id="UP001627154"/>
    </source>
</evidence>
<dbReference type="PANTHER" id="PTHR19446">
    <property type="entry name" value="REVERSE TRANSCRIPTASES"/>
    <property type="match status" value="1"/>
</dbReference>
<gene>
    <name evidence="2" type="ORF">TKK_015837</name>
</gene>
<comment type="caution">
    <text evidence="2">The sequence shown here is derived from an EMBL/GenBank/DDBJ whole genome shotgun (WGS) entry which is preliminary data.</text>
</comment>
<evidence type="ECO:0008006" key="4">
    <source>
        <dbReference type="Google" id="ProtNLM"/>
    </source>
</evidence>
<name>A0ABD2W967_9HYME</name>
<dbReference type="EMBL" id="JBJJXI010000123">
    <property type="protein sequence ID" value="KAL3389647.1"/>
    <property type="molecule type" value="Genomic_DNA"/>
</dbReference>
<sequence length="85" mass="9446">MEAPETRPAPKPGKPSDEPSSYRPLCMLDMASKILKRIICDRVEAFTERPGGLSERHYGFRKGRSTIDAIEDVISTAREAIGGKR</sequence>
<keyword evidence="3" id="KW-1185">Reference proteome</keyword>
<dbReference type="AlphaFoldDB" id="A0ABD2W967"/>
<feature type="region of interest" description="Disordered" evidence="1">
    <location>
        <begin position="1"/>
        <end position="23"/>
    </location>
</feature>
<evidence type="ECO:0000256" key="1">
    <source>
        <dbReference type="SAM" id="MobiDB-lite"/>
    </source>
</evidence>
<dbReference type="Proteomes" id="UP001627154">
    <property type="component" value="Unassembled WGS sequence"/>
</dbReference>
<protein>
    <recommendedName>
        <fullName evidence="4">Reverse transcriptase domain-containing protein</fullName>
    </recommendedName>
</protein>
<proteinExistence type="predicted"/>
<evidence type="ECO:0000313" key="2">
    <source>
        <dbReference type="EMBL" id="KAL3389647.1"/>
    </source>
</evidence>
<accession>A0ABD2W967</accession>